<dbReference type="InterPro" id="IPR006224">
    <property type="entry name" value="PsdUridine_synth_RluA-like_CS"/>
</dbReference>
<dbReference type="EC" id="5.4.99.28" evidence="8"/>
<evidence type="ECO:0000256" key="14">
    <source>
        <dbReference type="ARBA" id="ARBA00042883"/>
    </source>
</evidence>
<evidence type="ECO:0000256" key="15">
    <source>
        <dbReference type="ARBA" id="ARBA00043143"/>
    </source>
</evidence>
<dbReference type="AlphaFoldDB" id="A0A4R5U9T4"/>
<evidence type="ECO:0000256" key="11">
    <source>
        <dbReference type="ARBA" id="ARBA00041266"/>
    </source>
</evidence>
<dbReference type="GO" id="GO:0003723">
    <property type="term" value="F:RNA binding"/>
    <property type="evidence" value="ECO:0007669"/>
    <property type="project" value="InterPro"/>
</dbReference>
<comment type="caution">
    <text evidence="17">The sequence shown here is derived from an EMBL/GenBank/DDBJ whole genome shotgun (WGS) entry which is preliminary data.</text>
</comment>
<dbReference type="Proteomes" id="UP000295543">
    <property type="component" value="Unassembled WGS sequence"/>
</dbReference>
<dbReference type="GO" id="GO:0000455">
    <property type="term" value="P:enzyme-directed rRNA pseudouridine synthesis"/>
    <property type="evidence" value="ECO:0007669"/>
    <property type="project" value="TreeGrafter"/>
</dbReference>
<evidence type="ECO:0000256" key="12">
    <source>
        <dbReference type="ARBA" id="ARBA00042372"/>
    </source>
</evidence>
<dbReference type="Pfam" id="PF00849">
    <property type="entry name" value="PseudoU_synth_2"/>
    <property type="match status" value="1"/>
</dbReference>
<dbReference type="SUPFAM" id="SSF55120">
    <property type="entry name" value="Pseudouridine synthase"/>
    <property type="match status" value="1"/>
</dbReference>
<organism evidence="17 18">
    <name type="scientific">Luteimonas terrae</name>
    <dbReference type="NCBI Taxonomy" id="1530191"/>
    <lineage>
        <taxon>Bacteria</taxon>
        <taxon>Pseudomonadati</taxon>
        <taxon>Pseudomonadota</taxon>
        <taxon>Gammaproteobacteria</taxon>
        <taxon>Lysobacterales</taxon>
        <taxon>Lysobacteraceae</taxon>
        <taxon>Luteimonas</taxon>
    </lineage>
</organism>
<keyword evidence="18" id="KW-1185">Reference proteome</keyword>
<evidence type="ECO:0000313" key="17">
    <source>
        <dbReference type="EMBL" id="TDK31052.1"/>
    </source>
</evidence>
<dbReference type="EC" id="5.4.99.29" evidence="9"/>
<dbReference type="GO" id="GO:0160151">
    <property type="term" value="F:tRNA pseudouridine(32) synthase activity"/>
    <property type="evidence" value="ECO:0007669"/>
    <property type="project" value="UniProtKB-EC"/>
</dbReference>
<protein>
    <recommendedName>
        <fullName evidence="10">Dual-specificity RNA pseudouridine synthase RluA</fullName>
        <ecNumber evidence="8">5.4.99.28</ecNumber>
        <ecNumber evidence="9">5.4.99.29</ecNumber>
    </recommendedName>
    <alternativeName>
        <fullName evidence="11">23S rRNA pseudouridine(746) synthase</fullName>
    </alternativeName>
    <alternativeName>
        <fullName evidence="14">Ribosomal large subunit pseudouridine synthase A</fullName>
    </alternativeName>
    <alternativeName>
        <fullName evidence="13">rRNA pseudouridylate synthase A</fullName>
    </alternativeName>
    <alternativeName>
        <fullName evidence="15">rRNA-uridine isomerase A</fullName>
    </alternativeName>
    <alternativeName>
        <fullName evidence="12">tRNA pseudouridine(32) synthase</fullName>
    </alternativeName>
</protein>
<dbReference type="CDD" id="cd02869">
    <property type="entry name" value="PseudoU_synth_RluA_like"/>
    <property type="match status" value="1"/>
</dbReference>
<comment type="function">
    <text evidence="7">Dual specificity enzyme that catalyzes the synthesis of pseudouridine from uracil-746 in 23S ribosomal RNA and from uracil-32 in the anticodon stem and loop of transfer RNAs.</text>
</comment>
<dbReference type="InterPro" id="IPR020103">
    <property type="entry name" value="PsdUridine_synth_cat_dom_sf"/>
</dbReference>
<comment type="similarity">
    <text evidence="1">Belongs to the pseudouridine synthase RluA family.</text>
</comment>
<evidence type="ECO:0000256" key="3">
    <source>
        <dbReference type="ARBA" id="ARBA00022694"/>
    </source>
</evidence>
<feature type="domain" description="Pseudouridine synthase RsuA/RluA-like" evidence="16">
    <location>
        <begin position="24"/>
        <end position="176"/>
    </location>
</feature>
<sequence>MHRDADAPAEAAHDNLRVLYADAHLLAFDKPSGLLSVPGRGADKSDCVATRASAQWPDARVVHRLDQPTSGVIVLARGLEMQRTLSDAFAQRRVDKRYVAIVDGWPEDDAGVIELPLIADWPNRPRQKVDATVGKPALTRWSVLSREIATDGTRCARLALSPETGRSHQLRVHLQAIGHPILGDALYAEEAAQARAPRLLLHAEALSLVHPATGDELRIESPLPF</sequence>
<name>A0A4R5U9T4_9GAMM</name>
<evidence type="ECO:0000256" key="6">
    <source>
        <dbReference type="ARBA" id="ARBA00036916"/>
    </source>
</evidence>
<dbReference type="PANTHER" id="PTHR21600">
    <property type="entry name" value="MITOCHONDRIAL RNA PSEUDOURIDINE SYNTHASE"/>
    <property type="match status" value="1"/>
</dbReference>
<keyword evidence="3" id="KW-0819">tRNA processing</keyword>
<evidence type="ECO:0000256" key="2">
    <source>
        <dbReference type="ARBA" id="ARBA00022552"/>
    </source>
</evidence>
<keyword evidence="4" id="KW-0413">Isomerase</keyword>
<gene>
    <name evidence="17" type="ORF">E2F49_09680</name>
</gene>
<evidence type="ECO:0000256" key="1">
    <source>
        <dbReference type="ARBA" id="ARBA00010876"/>
    </source>
</evidence>
<evidence type="ECO:0000313" key="18">
    <source>
        <dbReference type="Proteomes" id="UP000295543"/>
    </source>
</evidence>
<reference evidence="17 18" key="1">
    <citation type="submission" date="2019-03" db="EMBL/GenBank/DDBJ databases">
        <title>Luteimonas zhaokaii sp.nov., isolated from the rectal contents of Plateau pika in Yushu, Qinghai Province, China.</title>
        <authorList>
            <person name="Zhang G."/>
        </authorList>
    </citation>
    <scope>NUCLEOTIDE SEQUENCE [LARGE SCALE GENOMIC DNA]</scope>
    <source>
        <strain evidence="17 18">THG-MD21</strain>
    </source>
</reference>
<dbReference type="EMBL" id="SMTG01000004">
    <property type="protein sequence ID" value="TDK31052.1"/>
    <property type="molecule type" value="Genomic_DNA"/>
</dbReference>
<dbReference type="Gene3D" id="3.30.2350.10">
    <property type="entry name" value="Pseudouridine synthase"/>
    <property type="match status" value="1"/>
</dbReference>
<dbReference type="RefSeq" id="WP_133394092.1">
    <property type="nucleotide sequence ID" value="NZ_SMTG01000004.1"/>
</dbReference>
<evidence type="ECO:0000256" key="13">
    <source>
        <dbReference type="ARBA" id="ARBA00042844"/>
    </source>
</evidence>
<proteinExistence type="inferred from homology"/>
<dbReference type="PROSITE" id="PS01129">
    <property type="entry name" value="PSI_RLU"/>
    <property type="match status" value="1"/>
</dbReference>
<dbReference type="GO" id="GO:0008033">
    <property type="term" value="P:tRNA processing"/>
    <property type="evidence" value="ECO:0007669"/>
    <property type="project" value="UniProtKB-KW"/>
</dbReference>
<dbReference type="GO" id="GO:0160142">
    <property type="term" value="F:23S rRNA pseudouridine(746) synthase activity"/>
    <property type="evidence" value="ECO:0007669"/>
    <property type="project" value="UniProtKB-EC"/>
</dbReference>
<dbReference type="InterPro" id="IPR050188">
    <property type="entry name" value="RluA_PseudoU_synthase"/>
</dbReference>
<comment type="catalytic activity">
    <reaction evidence="5">
        <text>uridine(32) in tRNA = pseudouridine(32) in tRNA</text>
        <dbReference type="Rhea" id="RHEA:42544"/>
        <dbReference type="Rhea" id="RHEA-COMP:10107"/>
        <dbReference type="Rhea" id="RHEA-COMP:10108"/>
        <dbReference type="ChEBI" id="CHEBI:65314"/>
        <dbReference type="ChEBI" id="CHEBI:65315"/>
        <dbReference type="EC" id="5.4.99.28"/>
    </reaction>
</comment>
<evidence type="ECO:0000256" key="5">
    <source>
        <dbReference type="ARBA" id="ARBA00036184"/>
    </source>
</evidence>
<evidence type="ECO:0000256" key="9">
    <source>
        <dbReference type="ARBA" id="ARBA00038945"/>
    </source>
</evidence>
<comment type="catalytic activity">
    <reaction evidence="6">
        <text>uridine(746) in 23S rRNA = pseudouridine(746) in 23S rRNA</text>
        <dbReference type="Rhea" id="RHEA:42548"/>
        <dbReference type="Rhea" id="RHEA-COMP:10109"/>
        <dbReference type="Rhea" id="RHEA-COMP:10110"/>
        <dbReference type="ChEBI" id="CHEBI:65314"/>
        <dbReference type="ChEBI" id="CHEBI:65315"/>
        <dbReference type="EC" id="5.4.99.29"/>
    </reaction>
</comment>
<evidence type="ECO:0000256" key="4">
    <source>
        <dbReference type="ARBA" id="ARBA00023235"/>
    </source>
</evidence>
<evidence type="ECO:0000259" key="16">
    <source>
        <dbReference type="Pfam" id="PF00849"/>
    </source>
</evidence>
<evidence type="ECO:0000256" key="8">
    <source>
        <dbReference type="ARBA" id="ARBA00038944"/>
    </source>
</evidence>
<evidence type="ECO:0000256" key="7">
    <source>
        <dbReference type="ARBA" id="ARBA00037305"/>
    </source>
</evidence>
<keyword evidence="2" id="KW-0698">rRNA processing</keyword>
<accession>A0A4R5U9T4</accession>
<dbReference type="PANTHER" id="PTHR21600:SF91">
    <property type="entry name" value="DUAL-SPECIFICITY RNA PSEUDOURIDINE SYNTHASE RLUA"/>
    <property type="match status" value="1"/>
</dbReference>
<dbReference type="InterPro" id="IPR006145">
    <property type="entry name" value="PsdUridine_synth_RsuA/RluA"/>
</dbReference>
<evidence type="ECO:0000256" key="10">
    <source>
        <dbReference type="ARBA" id="ARBA00039988"/>
    </source>
</evidence>
<dbReference type="OrthoDB" id="9807829at2"/>